<keyword evidence="2" id="KW-1185">Reference proteome</keyword>
<name>A0A975GR55_9BACT</name>
<evidence type="ECO:0000313" key="2">
    <source>
        <dbReference type="Proteomes" id="UP000663722"/>
    </source>
</evidence>
<proteinExistence type="predicted"/>
<evidence type="ECO:0000313" key="1">
    <source>
        <dbReference type="EMBL" id="QTA90614.1"/>
    </source>
</evidence>
<reference evidence="1" key="1">
    <citation type="journal article" date="2021" name="Microb. Physiol.">
        <title>Proteogenomic Insights into the Physiology of Marine, Sulfate-Reducing, Filamentous Desulfonema limicola and Desulfonema magnum.</title>
        <authorList>
            <person name="Schnaars V."/>
            <person name="Wohlbrand L."/>
            <person name="Scheve S."/>
            <person name="Hinrichs C."/>
            <person name="Reinhardt R."/>
            <person name="Rabus R."/>
        </authorList>
    </citation>
    <scope>NUCLEOTIDE SEQUENCE</scope>
    <source>
        <strain evidence="1">4be13</strain>
    </source>
</reference>
<protein>
    <submittedName>
        <fullName evidence="1">Uncharacterized protein</fullName>
    </submittedName>
</protein>
<accession>A0A975GR55</accession>
<organism evidence="1 2">
    <name type="scientific">Desulfonema magnum</name>
    <dbReference type="NCBI Taxonomy" id="45655"/>
    <lineage>
        <taxon>Bacteria</taxon>
        <taxon>Pseudomonadati</taxon>
        <taxon>Thermodesulfobacteriota</taxon>
        <taxon>Desulfobacteria</taxon>
        <taxon>Desulfobacterales</taxon>
        <taxon>Desulfococcaceae</taxon>
        <taxon>Desulfonema</taxon>
    </lineage>
</organism>
<dbReference type="Proteomes" id="UP000663722">
    <property type="component" value="Chromosome"/>
</dbReference>
<dbReference type="AlphaFoldDB" id="A0A975GR55"/>
<gene>
    <name evidence="1" type="ORF">dnm_066750</name>
</gene>
<sequence>MEPIRVNLRFKACLLPQENPELRNHSFRFYELFSFEPQITQIIAD</sequence>
<dbReference type="EMBL" id="CP061800">
    <property type="protein sequence ID" value="QTA90614.1"/>
    <property type="molecule type" value="Genomic_DNA"/>
</dbReference>
<dbReference type="KEGG" id="dmm:dnm_066750"/>